<accession>A0A4Y8SNK0</accession>
<dbReference type="Proteomes" id="UP000297540">
    <property type="component" value="Unassembled WGS sequence"/>
</dbReference>
<name>A0A4Y8SNK0_9SPHI</name>
<reference evidence="2 3" key="1">
    <citation type="journal article" date="2017" name="Int. J. Syst. Evol. Microbiol.">
        <title>Mucilaginibacterpsychrotolerans sp. nov., isolated from peatlands.</title>
        <authorList>
            <person name="Deng Y."/>
            <person name="Shen L."/>
            <person name="Xu B."/>
            <person name="Liu Y."/>
            <person name="Gu Z."/>
            <person name="Liu H."/>
            <person name="Zhou Y."/>
        </authorList>
    </citation>
    <scope>NUCLEOTIDE SEQUENCE [LARGE SCALE GENOMIC DNA]</scope>
    <source>
        <strain evidence="2 3">NH7-4</strain>
    </source>
</reference>
<gene>
    <name evidence="2" type="ORF">E2R66_02880</name>
</gene>
<dbReference type="EMBL" id="SOZE01000002">
    <property type="protein sequence ID" value="TFF40211.1"/>
    <property type="molecule type" value="Genomic_DNA"/>
</dbReference>
<protein>
    <submittedName>
        <fullName evidence="2">Uncharacterized protein</fullName>
    </submittedName>
</protein>
<feature type="signal peptide" evidence="1">
    <location>
        <begin position="1"/>
        <end position="18"/>
    </location>
</feature>
<evidence type="ECO:0000256" key="1">
    <source>
        <dbReference type="SAM" id="SignalP"/>
    </source>
</evidence>
<keyword evidence="1" id="KW-0732">Signal</keyword>
<feature type="chain" id="PRO_5021495926" evidence="1">
    <location>
        <begin position="19"/>
        <end position="287"/>
    </location>
</feature>
<dbReference type="OrthoDB" id="127573at2"/>
<evidence type="ECO:0000313" key="2">
    <source>
        <dbReference type="EMBL" id="TFF40211.1"/>
    </source>
</evidence>
<sequence>MKKLFFFLILAIPFKSKAQAFYTGLYGFKLEQYRAAVKTELGKPFKSGKFDDGFDYEVFALKSDRSLYMIFEYSPEEKDVVWSIQVSGNINSGDIGFRGLKLGMSKAEIIALLGKPSTTENIGEYGDKWVYDGTNFSLEINKLEKLSSVKIMNTSHELFPKGPDVKKIPSFDRIRTVLNSGSNADILNLLSGDVEVYYKQKVYAFEKSFKTEGATDYSTTLSIIKAISKDLDTVDIHSNYYEENMRIGLGVDVRHVIKIKSGHQVKEIVLKYFGGEYYIYEINANDN</sequence>
<proteinExistence type="predicted"/>
<evidence type="ECO:0000313" key="3">
    <source>
        <dbReference type="Proteomes" id="UP000297540"/>
    </source>
</evidence>
<organism evidence="2 3">
    <name type="scientific">Mucilaginibacter psychrotolerans</name>
    <dbReference type="NCBI Taxonomy" id="1524096"/>
    <lineage>
        <taxon>Bacteria</taxon>
        <taxon>Pseudomonadati</taxon>
        <taxon>Bacteroidota</taxon>
        <taxon>Sphingobacteriia</taxon>
        <taxon>Sphingobacteriales</taxon>
        <taxon>Sphingobacteriaceae</taxon>
        <taxon>Mucilaginibacter</taxon>
    </lineage>
</organism>
<keyword evidence="3" id="KW-1185">Reference proteome</keyword>
<comment type="caution">
    <text evidence="2">The sequence shown here is derived from an EMBL/GenBank/DDBJ whole genome shotgun (WGS) entry which is preliminary data.</text>
</comment>
<dbReference type="RefSeq" id="WP_133226549.1">
    <property type="nucleotide sequence ID" value="NZ_SOZE01000002.1"/>
</dbReference>
<dbReference type="AlphaFoldDB" id="A0A4Y8SNK0"/>